<dbReference type="SUPFAM" id="SSF55874">
    <property type="entry name" value="ATPase domain of HSP90 chaperone/DNA topoisomerase II/histidine kinase"/>
    <property type="match status" value="1"/>
</dbReference>
<feature type="domain" description="Histidine kinase" evidence="6">
    <location>
        <begin position="888"/>
        <end position="975"/>
    </location>
</feature>
<dbReference type="GO" id="GO:0000155">
    <property type="term" value="F:phosphorelay sensor kinase activity"/>
    <property type="evidence" value="ECO:0007669"/>
    <property type="project" value="InterPro"/>
</dbReference>
<feature type="chain" id="PRO_5021217487" description="Histidine kinase domain-containing protein" evidence="5">
    <location>
        <begin position="21"/>
        <end position="980"/>
    </location>
</feature>
<keyword evidence="1" id="KW-0808">Transferase</keyword>
<evidence type="ECO:0000256" key="2">
    <source>
        <dbReference type="ARBA" id="ARBA00022777"/>
    </source>
</evidence>
<organism evidence="7 8">
    <name type="scientific">Duganella callida</name>
    <dbReference type="NCBI Taxonomy" id="2561932"/>
    <lineage>
        <taxon>Bacteria</taxon>
        <taxon>Pseudomonadati</taxon>
        <taxon>Pseudomonadota</taxon>
        <taxon>Betaproteobacteria</taxon>
        <taxon>Burkholderiales</taxon>
        <taxon>Oxalobacteraceae</taxon>
        <taxon>Telluria group</taxon>
        <taxon>Duganella</taxon>
    </lineage>
</organism>
<dbReference type="OrthoDB" id="5384984at2"/>
<dbReference type="InterPro" id="IPR015943">
    <property type="entry name" value="WD40/YVTN_repeat-like_dom_sf"/>
</dbReference>
<dbReference type="SMART" id="SM00387">
    <property type="entry name" value="HATPase_c"/>
    <property type="match status" value="1"/>
</dbReference>
<evidence type="ECO:0000259" key="6">
    <source>
        <dbReference type="PROSITE" id="PS50109"/>
    </source>
</evidence>
<reference evidence="7 8" key="1">
    <citation type="submission" date="2019-03" db="EMBL/GenBank/DDBJ databases">
        <title>Draft Genome Sequence of Duganella callidus sp. nov., a Novel Duganella Species Isolated from Cultivated Soil.</title>
        <authorList>
            <person name="Raths R."/>
            <person name="Peta V."/>
            <person name="Bucking H."/>
        </authorList>
    </citation>
    <scope>NUCLEOTIDE SEQUENCE [LARGE SCALE GENOMIC DNA]</scope>
    <source>
        <strain evidence="7 8">DN04</strain>
    </source>
</reference>
<feature type="region of interest" description="Disordered" evidence="4">
    <location>
        <begin position="225"/>
        <end position="246"/>
    </location>
</feature>
<comment type="caution">
    <text evidence="7">The sequence shown here is derived from an EMBL/GenBank/DDBJ whole genome shotgun (WGS) entry which is preliminary data.</text>
</comment>
<dbReference type="Proteomes" id="UP000297729">
    <property type="component" value="Unassembled WGS sequence"/>
</dbReference>
<dbReference type="InterPro" id="IPR005467">
    <property type="entry name" value="His_kinase_dom"/>
</dbReference>
<dbReference type="SUPFAM" id="SSF63829">
    <property type="entry name" value="Calcium-dependent phosphotriesterase"/>
    <property type="match status" value="2"/>
</dbReference>
<dbReference type="InterPro" id="IPR050482">
    <property type="entry name" value="Sensor_HK_TwoCompSys"/>
</dbReference>
<dbReference type="Pfam" id="PF02518">
    <property type="entry name" value="HATPase_c"/>
    <property type="match status" value="1"/>
</dbReference>
<keyword evidence="2" id="KW-0418">Kinase</keyword>
<protein>
    <recommendedName>
        <fullName evidence="6">Histidine kinase domain-containing protein</fullName>
    </recommendedName>
</protein>
<dbReference type="PANTHER" id="PTHR24421:SF62">
    <property type="entry name" value="SENSORY TRANSDUCTION HISTIDINE KINASE"/>
    <property type="match status" value="1"/>
</dbReference>
<keyword evidence="8" id="KW-1185">Reference proteome</keyword>
<dbReference type="Gene3D" id="1.20.5.1930">
    <property type="match status" value="1"/>
</dbReference>
<dbReference type="Gene3D" id="3.30.565.10">
    <property type="entry name" value="Histidine kinase-like ATPase, C-terminal domain"/>
    <property type="match status" value="1"/>
</dbReference>
<gene>
    <name evidence="7" type="ORF">E4L98_22350</name>
</gene>
<dbReference type="RefSeq" id="WP_135203752.1">
    <property type="nucleotide sequence ID" value="NZ_SPVG01000223.1"/>
</dbReference>
<evidence type="ECO:0000313" key="8">
    <source>
        <dbReference type="Proteomes" id="UP000297729"/>
    </source>
</evidence>
<evidence type="ECO:0000313" key="7">
    <source>
        <dbReference type="EMBL" id="TFW16795.1"/>
    </source>
</evidence>
<dbReference type="Gene3D" id="2.130.10.10">
    <property type="entry name" value="YVTN repeat-like/Quinoprotein amine dehydrogenase"/>
    <property type="match status" value="2"/>
</dbReference>
<feature type="signal peptide" evidence="5">
    <location>
        <begin position="1"/>
        <end position="20"/>
    </location>
</feature>
<dbReference type="GO" id="GO:0046983">
    <property type="term" value="F:protein dimerization activity"/>
    <property type="evidence" value="ECO:0007669"/>
    <property type="project" value="InterPro"/>
</dbReference>
<dbReference type="EMBL" id="SPVG01000223">
    <property type="protein sequence ID" value="TFW16795.1"/>
    <property type="molecule type" value="Genomic_DNA"/>
</dbReference>
<dbReference type="PROSITE" id="PS50109">
    <property type="entry name" value="HIS_KIN"/>
    <property type="match status" value="1"/>
</dbReference>
<dbReference type="InterPro" id="IPR036890">
    <property type="entry name" value="HATPase_C_sf"/>
</dbReference>
<dbReference type="AlphaFoldDB" id="A0A4Y9S8I3"/>
<evidence type="ECO:0000256" key="4">
    <source>
        <dbReference type="SAM" id="MobiDB-lite"/>
    </source>
</evidence>
<dbReference type="InterPro" id="IPR011123">
    <property type="entry name" value="Y_Y_Y"/>
</dbReference>
<dbReference type="InterPro" id="IPR003594">
    <property type="entry name" value="HATPase_dom"/>
</dbReference>
<feature type="compositionally biased region" description="Pro residues" evidence="4">
    <location>
        <begin position="229"/>
        <end position="238"/>
    </location>
</feature>
<keyword evidence="3" id="KW-0902">Two-component regulatory system</keyword>
<dbReference type="InterPro" id="IPR011712">
    <property type="entry name" value="Sig_transdc_His_kin_sub3_dim/P"/>
</dbReference>
<name>A0A4Y9S8I3_9BURK</name>
<accession>A0A4Y9S8I3</accession>
<dbReference type="PANTHER" id="PTHR24421">
    <property type="entry name" value="NITRATE/NITRITE SENSOR PROTEIN NARX-RELATED"/>
    <property type="match status" value="1"/>
</dbReference>
<evidence type="ECO:0000256" key="3">
    <source>
        <dbReference type="ARBA" id="ARBA00023012"/>
    </source>
</evidence>
<keyword evidence="5" id="KW-0732">Signal</keyword>
<proteinExistence type="predicted"/>
<dbReference type="InterPro" id="IPR013783">
    <property type="entry name" value="Ig-like_fold"/>
</dbReference>
<evidence type="ECO:0000256" key="1">
    <source>
        <dbReference type="ARBA" id="ARBA00022679"/>
    </source>
</evidence>
<dbReference type="CDD" id="cd16917">
    <property type="entry name" value="HATPase_UhpB-NarQ-NarX-like"/>
    <property type="match status" value="1"/>
</dbReference>
<dbReference type="Pfam" id="PF07730">
    <property type="entry name" value="HisKA_3"/>
    <property type="match status" value="1"/>
</dbReference>
<dbReference type="GO" id="GO:0016020">
    <property type="term" value="C:membrane"/>
    <property type="evidence" value="ECO:0007669"/>
    <property type="project" value="InterPro"/>
</dbReference>
<sequence>MRRLLLLLFLSLACARPAAALNPAIALADLNHTAWTAKEGAPSGIYGMAQTPDGWLWLATQGGLYRFDGVRFERYPTLKQHVFSVYAADNGDLLIGYMIGGLSVLHPDGRRDDHDGPQFAAIGGIASMVVDADGALWLVATGLYRYQQGRLQKIDGSRAWARSLHGLLRDQYDRIWAANQEGLYLADRASGRLTRVDAIPTGALMQAPDGQIWASGDGEQLRAVAMPPAGAPLPPPPRRNQARASWSGQFDRDGNLWLGHCPTGVCRIARDAIQAPRPIERLGPRERLDQPGQLSAQAAHTVLEDREGNIWVSTSAGIDRLRENKLLPAHLPGQTGRYSMAADRAHQLWVADIGSGQLWRVPADGVPVAEARADVRALTTDRSGAILLATTRTIERLDGGVASTIALPLVNGQPRDLHLLGMLDDGKVLWIAAYETGLMGLVDGQWLPRARLNLPPGILFTAPGGVGQLWLGFGNGKLSLYDNGKLSWFDIRAVGQESAILPGPQLVVAGEHGLAVQRGQRFELLGAADVAPLCDVSGMTVTADGDRWLNGARGAVRIRRDDWEAALRDPRAPVKYELLDAQEGYPGRASTETRLPTLINTGDGRLWFYGSAGVVRLDTAQLRPNPVPPSVRVLRLDSDHASYAGNAAVRLPPGARNFTIEYSAPGLRQPEGMRFQYRMDGLDPQWVDAGSRRAAYYTNIGPGQYTFRVRAVNEDGVAGAAEARLPLEVAPTLSQSRWFQLLVLALALAAAYSLYRYRLRRVIAQAARQAATRADERDRIARTLHDTFLQSVYALMLQVHSVLVKLPKDSEEQRKLQTVLDIASRTIDEGRAQVQQLRSGHDPEQMLRQIGESLTALHTGTALHMQVDGARRALTAATQEELCGVGREALHNAFQHAGAGLVSIGLSYGSDTLTLRIADDGKGMDAVTTPTAQAAAGHWGLVGMRERAKRIGGQLAIASQPGAGTVVELRIPARLAYTPA</sequence>
<dbReference type="Gene3D" id="2.60.40.10">
    <property type="entry name" value="Immunoglobulins"/>
    <property type="match status" value="1"/>
</dbReference>
<dbReference type="Pfam" id="PF07495">
    <property type="entry name" value="Y_Y_Y"/>
    <property type="match status" value="1"/>
</dbReference>
<evidence type="ECO:0000256" key="5">
    <source>
        <dbReference type="SAM" id="SignalP"/>
    </source>
</evidence>